<feature type="compositionally biased region" description="Polar residues" evidence="1">
    <location>
        <begin position="52"/>
        <end position="63"/>
    </location>
</feature>
<comment type="caution">
    <text evidence="2">The sequence shown here is derived from an EMBL/GenBank/DDBJ whole genome shotgun (WGS) entry which is preliminary data.</text>
</comment>
<proteinExistence type="predicted"/>
<dbReference type="OrthoDB" id="10395218at2759"/>
<reference evidence="2 3" key="1">
    <citation type="submission" date="2020-09" db="EMBL/GenBank/DDBJ databases">
        <title>De no assembly of potato wild relative species, Solanum commersonii.</title>
        <authorList>
            <person name="Cho K."/>
        </authorList>
    </citation>
    <scope>NUCLEOTIDE SEQUENCE [LARGE SCALE GENOMIC DNA]</scope>
    <source>
        <strain evidence="2">LZ3.2</strain>
        <tissue evidence="2">Leaf</tissue>
    </source>
</reference>
<keyword evidence="3" id="KW-1185">Reference proteome</keyword>
<organism evidence="2 3">
    <name type="scientific">Solanum commersonii</name>
    <name type="common">Commerson's wild potato</name>
    <name type="synonym">Commerson's nightshade</name>
    <dbReference type="NCBI Taxonomy" id="4109"/>
    <lineage>
        <taxon>Eukaryota</taxon>
        <taxon>Viridiplantae</taxon>
        <taxon>Streptophyta</taxon>
        <taxon>Embryophyta</taxon>
        <taxon>Tracheophyta</taxon>
        <taxon>Spermatophyta</taxon>
        <taxon>Magnoliopsida</taxon>
        <taxon>eudicotyledons</taxon>
        <taxon>Gunneridae</taxon>
        <taxon>Pentapetalae</taxon>
        <taxon>asterids</taxon>
        <taxon>lamiids</taxon>
        <taxon>Solanales</taxon>
        <taxon>Solanaceae</taxon>
        <taxon>Solanoideae</taxon>
        <taxon>Solaneae</taxon>
        <taxon>Solanum</taxon>
    </lineage>
</organism>
<dbReference type="AlphaFoldDB" id="A0A9J5XDG5"/>
<dbReference type="Proteomes" id="UP000824120">
    <property type="component" value="Chromosome 9"/>
</dbReference>
<evidence type="ECO:0000313" key="2">
    <source>
        <dbReference type="EMBL" id="KAG5585647.1"/>
    </source>
</evidence>
<name>A0A9J5XDG5_SOLCO</name>
<evidence type="ECO:0000256" key="1">
    <source>
        <dbReference type="SAM" id="MobiDB-lite"/>
    </source>
</evidence>
<dbReference type="EMBL" id="JACXVP010000009">
    <property type="protein sequence ID" value="KAG5585647.1"/>
    <property type="molecule type" value="Genomic_DNA"/>
</dbReference>
<feature type="region of interest" description="Disordered" evidence="1">
    <location>
        <begin position="1"/>
        <end position="76"/>
    </location>
</feature>
<protein>
    <submittedName>
        <fullName evidence="2">Uncharacterized protein</fullName>
    </submittedName>
</protein>
<evidence type="ECO:0000313" key="3">
    <source>
        <dbReference type="Proteomes" id="UP000824120"/>
    </source>
</evidence>
<accession>A0A9J5XDG5</accession>
<sequence length="76" mass="8173">MQKNTPDGPSPAPMTVTSKEKGKAVVGEHWPELSKQRGTGSGKPHILLGSNEIVTQGKPNNTQRKLEMNGEAIQKP</sequence>
<gene>
    <name evidence="2" type="ORF">H5410_046081</name>
</gene>